<feature type="transmembrane region" description="Helical" evidence="8">
    <location>
        <begin position="137"/>
        <end position="157"/>
    </location>
</feature>
<evidence type="ECO:0000256" key="5">
    <source>
        <dbReference type="ARBA" id="ARBA00022989"/>
    </source>
</evidence>
<dbReference type="InterPro" id="IPR036640">
    <property type="entry name" value="ABC1_TM_sf"/>
</dbReference>
<keyword evidence="2 8" id="KW-0812">Transmembrane</keyword>
<evidence type="ECO:0000256" key="3">
    <source>
        <dbReference type="ARBA" id="ARBA00022741"/>
    </source>
</evidence>
<proteinExistence type="predicted"/>
<keyword evidence="12" id="KW-1185">Reference proteome</keyword>
<dbReference type="InterPro" id="IPR003593">
    <property type="entry name" value="AAA+_ATPase"/>
</dbReference>
<feature type="transmembrane region" description="Helical" evidence="8">
    <location>
        <begin position="274"/>
        <end position="297"/>
    </location>
</feature>
<evidence type="ECO:0000313" key="12">
    <source>
        <dbReference type="Proteomes" id="UP001361239"/>
    </source>
</evidence>
<dbReference type="SMART" id="SM00382">
    <property type="entry name" value="AAA"/>
    <property type="match status" value="1"/>
</dbReference>
<evidence type="ECO:0000313" key="11">
    <source>
        <dbReference type="EMBL" id="MEJ5977052.1"/>
    </source>
</evidence>
<dbReference type="GO" id="GO:0005524">
    <property type="term" value="F:ATP binding"/>
    <property type="evidence" value="ECO:0007669"/>
    <property type="project" value="UniProtKB-KW"/>
</dbReference>
<evidence type="ECO:0000259" key="9">
    <source>
        <dbReference type="PROSITE" id="PS50893"/>
    </source>
</evidence>
<comment type="subcellular location">
    <subcellularLocation>
        <location evidence="1">Cell membrane</location>
        <topology evidence="1">Multi-pass membrane protein</topology>
    </subcellularLocation>
</comment>
<feature type="transmembrane region" description="Helical" evidence="8">
    <location>
        <begin position="169"/>
        <end position="191"/>
    </location>
</feature>
<dbReference type="PANTHER" id="PTHR43394:SF1">
    <property type="entry name" value="ATP-BINDING CASSETTE SUB-FAMILY B MEMBER 10, MITOCHONDRIAL"/>
    <property type="match status" value="1"/>
</dbReference>
<dbReference type="Gene3D" id="1.20.1560.10">
    <property type="entry name" value="ABC transporter type 1, transmembrane domain"/>
    <property type="match status" value="1"/>
</dbReference>
<dbReference type="EMBL" id="JBBHJZ010000002">
    <property type="protein sequence ID" value="MEJ5977052.1"/>
    <property type="molecule type" value="Genomic_DNA"/>
</dbReference>
<dbReference type="PROSITE" id="PS50929">
    <property type="entry name" value="ABC_TM1F"/>
    <property type="match status" value="1"/>
</dbReference>
<dbReference type="Pfam" id="PF00005">
    <property type="entry name" value="ABC_tran"/>
    <property type="match status" value="1"/>
</dbReference>
<sequence>MSNSIVAAIATLAQMRRIDLRPDWADAAVQVGRDDQEALDLVCQAIGWAPATKYSEAPRAHEFPLLVYHDTNGWAVAERIENDNRLGIVKEGISTTWRDADQAHLYDIVIPLPAGKLTFDNAFDVFKSAVFRRKNTIFFAVLATFVVNLIALVTSLYSMQVYDRVVPRGAFSTLWVLSIGAIIAILFDFALRVIRANMLEDEAVKIDTEVSEFFFSRTAEVRLDARPPAIGTTAAQLRGLEQIRVMLSSAALFALADLPFAILFILVIAKLGGIIAVVMAISFPIAIGVAVIFAKLIREDTAKAQISGNRKNGLLVESLDAAETVKANRGQWYLLSRWNHLLEEVHEAEIPVRRLQTISGTIFGTLQQISYICLIAWGAVEVFENHISMGALIACSILSGRVNGPLLGQLPSLLVQWTYSKISLQMLDGILQLPVDRPADVEQLRPNRLAPALSFSNVGFAYPGARTGVGVQRLEIAAGERIGIIGGVGSGKSTLLKLMAGLYAPQQGQILMDRLDMNQIAEDVLRGHIGYLPQDYRLVNGSLRDNITLGLSDPGDEAIMEAARGTGLASLITAHPRGLDLQISEGGRGLSGGQRVLTGLTRLLLAKPKLILLDEPTANLDIDTEALVLKTLAASLQPDTTLILVTHKLQLVNMVGRVFVMGNGSILLDGPTGEVMKRLQSPAAAPPPAQAPAIDAAEGAGA</sequence>
<comment type="caution">
    <text evidence="11">The sequence shown here is derived from an EMBL/GenBank/DDBJ whole genome shotgun (WGS) entry which is preliminary data.</text>
</comment>
<keyword evidence="5 8" id="KW-1133">Transmembrane helix</keyword>
<feature type="region of interest" description="Disordered" evidence="7">
    <location>
        <begin position="681"/>
        <end position="702"/>
    </location>
</feature>
<feature type="domain" description="ABC transporter" evidence="9">
    <location>
        <begin position="453"/>
        <end position="688"/>
    </location>
</feature>
<organism evidence="11 12">
    <name type="scientific">Novosphingobium anseongense</name>
    <dbReference type="NCBI Taxonomy" id="3133436"/>
    <lineage>
        <taxon>Bacteria</taxon>
        <taxon>Pseudomonadati</taxon>
        <taxon>Pseudomonadota</taxon>
        <taxon>Alphaproteobacteria</taxon>
        <taxon>Sphingomonadales</taxon>
        <taxon>Sphingomonadaceae</taxon>
        <taxon>Novosphingobium</taxon>
    </lineage>
</organism>
<dbReference type="SUPFAM" id="SSF52540">
    <property type="entry name" value="P-loop containing nucleoside triphosphate hydrolases"/>
    <property type="match status" value="1"/>
</dbReference>
<evidence type="ECO:0000256" key="2">
    <source>
        <dbReference type="ARBA" id="ARBA00022692"/>
    </source>
</evidence>
<feature type="compositionally biased region" description="Low complexity" evidence="7">
    <location>
        <begin position="691"/>
        <end position="702"/>
    </location>
</feature>
<dbReference type="PANTHER" id="PTHR43394">
    <property type="entry name" value="ATP-DEPENDENT PERMEASE MDL1, MITOCHONDRIAL"/>
    <property type="match status" value="1"/>
</dbReference>
<feature type="domain" description="ABC transmembrane type-1" evidence="10">
    <location>
        <begin position="138"/>
        <end position="406"/>
    </location>
</feature>
<protein>
    <submittedName>
        <fullName evidence="11">ATP-binding cassette domain-containing protein</fullName>
    </submittedName>
</protein>
<dbReference type="InterPro" id="IPR011527">
    <property type="entry name" value="ABC1_TM_dom"/>
</dbReference>
<dbReference type="Pfam" id="PF00664">
    <property type="entry name" value="ABC_membrane"/>
    <property type="match status" value="1"/>
</dbReference>
<dbReference type="Proteomes" id="UP001361239">
    <property type="component" value="Unassembled WGS sequence"/>
</dbReference>
<evidence type="ECO:0000256" key="1">
    <source>
        <dbReference type="ARBA" id="ARBA00004651"/>
    </source>
</evidence>
<gene>
    <name evidence="11" type="ORF">WG901_10435</name>
</gene>
<accession>A0ABU8RVL4</accession>
<evidence type="ECO:0000256" key="8">
    <source>
        <dbReference type="SAM" id="Phobius"/>
    </source>
</evidence>
<reference evidence="11 12" key="1">
    <citation type="submission" date="2024-03" db="EMBL/GenBank/DDBJ databases">
        <authorList>
            <person name="Jo J.-H."/>
        </authorList>
    </citation>
    <scope>NUCLEOTIDE SEQUENCE [LARGE SCALE GENOMIC DNA]</scope>
    <source>
        <strain evidence="11 12">PS1R-30</strain>
    </source>
</reference>
<dbReference type="InterPro" id="IPR003439">
    <property type="entry name" value="ABC_transporter-like_ATP-bd"/>
</dbReference>
<dbReference type="SUPFAM" id="SSF90123">
    <property type="entry name" value="ABC transporter transmembrane region"/>
    <property type="match status" value="1"/>
</dbReference>
<evidence type="ECO:0000256" key="6">
    <source>
        <dbReference type="ARBA" id="ARBA00023136"/>
    </source>
</evidence>
<feature type="transmembrane region" description="Helical" evidence="8">
    <location>
        <begin position="245"/>
        <end position="268"/>
    </location>
</feature>
<dbReference type="PROSITE" id="PS50893">
    <property type="entry name" value="ABC_TRANSPORTER_2"/>
    <property type="match status" value="1"/>
</dbReference>
<evidence type="ECO:0000259" key="10">
    <source>
        <dbReference type="PROSITE" id="PS50929"/>
    </source>
</evidence>
<keyword evidence="4 11" id="KW-0067">ATP-binding</keyword>
<evidence type="ECO:0000256" key="4">
    <source>
        <dbReference type="ARBA" id="ARBA00022840"/>
    </source>
</evidence>
<keyword evidence="6 8" id="KW-0472">Membrane</keyword>
<keyword evidence="3" id="KW-0547">Nucleotide-binding</keyword>
<dbReference type="Gene3D" id="3.40.50.300">
    <property type="entry name" value="P-loop containing nucleotide triphosphate hydrolases"/>
    <property type="match status" value="1"/>
</dbReference>
<evidence type="ECO:0000256" key="7">
    <source>
        <dbReference type="SAM" id="MobiDB-lite"/>
    </source>
</evidence>
<dbReference type="InterPro" id="IPR039421">
    <property type="entry name" value="Type_1_exporter"/>
</dbReference>
<dbReference type="InterPro" id="IPR027417">
    <property type="entry name" value="P-loop_NTPase"/>
</dbReference>
<dbReference type="RefSeq" id="WP_339587005.1">
    <property type="nucleotide sequence ID" value="NZ_JBBHJZ010000002.1"/>
</dbReference>
<name>A0ABU8RVL4_9SPHN</name>